<evidence type="ECO:0000256" key="1">
    <source>
        <dbReference type="SAM" id="MobiDB-lite"/>
    </source>
</evidence>
<dbReference type="PROSITE" id="PS51497">
    <property type="entry name" value="UMA"/>
    <property type="match status" value="1"/>
</dbReference>
<dbReference type="InterPro" id="IPR009060">
    <property type="entry name" value="UBA-like_sf"/>
</dbReference>
<proteinExistence type="predicted"/>
<sequence length="406" mass="45889">MSYGGSSGQESDKNGFSYMDEIPVKIIEKYKPPKKITLPGVLQHKPTSNALKIQYDFNLEKNVLEKMATWSKIREEAKTRRHIQAAEFKTQDYLDLDKLTLLNPAQPQNTQVLQPIPAQQMNLNMSSYDTMLTKNINISDFESDTSSPFDNMELKTINDLEELASVLKPTSLYDNTNVKNFQPSDINVSQYYSKPIYNNYSENFNSNEFLFSPNTKTNQTVRSIPKSNLNVTDKNNVVTLPPVTMPNILLQLEADLNTLKYNDESPNDPQKSLPHITTNGSKSPTCSFPNPYRSLSPTSQCLADQIHQMGFPLSRAARACKLFGKDESKVIEFLIQVHSIEETSGYAADRVEQALVVNNFNPDHAITFLKNVDRLIDFGFREENICSALVKCNNDPDKALDSLVSY</sequence>
<dbReference type="AlphaFoldDB" id="A0A2H8TP54"/>
<evidence type="ECO:0000259" key="3">
    <source>
        <dbReference type="PROSITE" id="PS51497"/>
    </source>
</evidence>
<dbReference type="InterPro" id="IPR042575">
    <property type="entry name" value="UBAP1_C"/>
</dbReference>
<feature type="region of interest" description="Disordered" evidence="1">
    <location>
        <begin position="263"/>
        <end position="285"/>
    </location>
</feature>
<dbReference type="InterPro" id="IPR038870">
    <property type="entry name" value="UBAP1"/>
</dbReference>
<dbReference type="PANTHER" id="PTHR15960:SF5">
    <property type="entry name" value="LD44032P"/>
    <property type="match status" value="1"/>
</dbReference>
<organism evidence="4">
    <name type="scientific">Melanaphis sacchari</name>
    <dbReference type="NCBI Taxonomy" id="742174"/>
    <lineage>
        <taxon>Eukaryota</taxon>
        <taxon>Metazoa</taxon>
        <taxon>Ecdysozoa</taxon>
        <taxon>Arthropoda</taxon>
        <taxon>Hexapoda</taxon>
        <taxon>Insecta</taxon>
        <taxon>Pterygota</taxon>
        <taxon>Neoptera</taxon>
        <taxon>Paraneoptera</taxon>
        <taxon>Hemiptera</taxon>
        <taxon>Sternorrhyncha</taxon>
        <taxon>Aphidomorpha</taxon>
        <taxon>Aphidoidea</taxon>
        <taxon>Aphididae</taxon>
        <taxon>Aphidini</taxon>
        <taxon>Melanaphis</taxon>
    </lineage>
</organism>
<dbReference type="Gene3D" id="1.20.120.1920">
    <property type="entry name" value="UBAP1 SOUBA domain"/>
    <property type="match status" value="1"/>
</dbReference>
<feature type="compositionally biased region" description="Polar residues" evidence="1">
    <location>
        <begin position="267"/>
        <end position="285"/>
    </location>
</feature>
<dbReference type="InterPro" id="IPR023340">
    <property type="entry name" value="UMA"/>
</dbReference>
<reference evidence="4" key="1">
    <citation type="submission" date="2017-10" db="EMBL/GenBank/DDBJ databases">
        <title>Transcriptome Assembly of Sugarcane Aphid Adults.</title>
        <authorList>
            <person name="Scully E.D."/>
            <person name="Palmer N.A."/>
            <person name="Geib S.M."/>
            <person name="Sarath G."/>
            <person name="Sattler S.E."/>
        </authorList>
    </citation>
    <scope>NUCLEOTIDE SEQUENCE</scope>
    <source>
        <tissue evidence="4">Whole body</tissue>
    </source>
</reference>
<accession>A0A2H8TP54</accession>
<evidence type="ECO:0000313" key="4">
    <source>
        <dbReference type="EMBL" id="MBW15957.1"/>
    </source>
</evidence>
<dbReference type="SMART" id="SM00165">
    <property type="entry name" value="UBA"/>
    <property type="match status" value="2"/>
</dbReference>
<gene>
    <name evidence="4" type="primary">Ubap1</name>
</gene>
<dbReference type="PROSITE" id="PS50030">
    <property type="entry name" value="UBA"/>
    <property type="match status" value="1"/>
</dbReference>
<dbReference type="PANTHER" id="PTHR15960">
    <property type="entry name" value="LD44032P"/>
    <property type="match status" value="1"/>
</dbReference>
<dbReference type="GO" id="GO:0043162">
    <property type="term" value="P:ubiquitin-dependent protein catabolic process via the multivesicular body sorting pathway"/>
    <property type="evidence" value="ECO:0007669"/>
    <property type="project" value="InterPro"/>
</dbReference>
<dbReference type="CDD" id="cd14316">
    <property type="entry name" value="UBA2_UBAP1_like"/>
    <property type="match status" value="1"/>
</dbReference>
<dbReference type="OrthoDB" id="2018023at2759"/>
<dbReference type="Pfam" id="PF00627">
    <property type="entry name" value="UBA"/>
    <property type="match status" value="1"/>
</dbReference>
<dbReference type="GO" id="GO:0043130">
    <property type="term" value="F:ubiquitin binding"/>
    <property type="evidence" value="ECO:0007669"/>
    <property type="project" value="InterPro"/>
</dbReference>
<evidence type="ECO:0000259" key="2">
    <source>
        <dbReference type="PROSITE" id="PS50030"/>
    </source>
</evidence>
<dbReference type="GO" id="GO:0000813">
    <property type="term" value="C:ESCRT I complex"/>
    <property type="evidence" value="ECO:0007669"/>
    <property type="project" value="InterPro"/>
</dbReference>
<dbReference type="InterPro" id="IPR015940">
    <property type="entry name" value="UBA"/>
</dbReference>
<dbReference type="EMBL" id="GFXV01004152">
    <property type="protein sequence ID" value="MBW15957.1"/>
    <property type="molecule type" value="Transcribed_RNA"/>
</dbReference>
<dbReference type="SUPFAM" id="SSF46934">
    <property type="entry name" value="UBA-like"/>
    <property type="match status" value="2"/>
</dbReference>
<feature type="domain" description="UBA" evidence="2">
    <location>
        <begin position="361"/>
        <end position="406"/>
    </location>
</feature>
<name>A0A2H8TP54_9HEMI</name>
<protein>
    <submittedName>
        <fullName evidence="4">Ubiquitin-associated protein 1</fullName>
    </submittedName>
</protein>
<feature type="domain" description="UMA" evidence="3">
    <location>
        <begin position="19"/>
        <end position="64"/>
    </location>
</feature>